<comment type="caution">
    <text evidence="1">The sequence shown here is derived from an EMBL/GenBank/DDBJ whole genome shotgun (WGS) entry which is preliminary data.</text>
</comment>
<dbReference type="InterPro" id="IPR023393">
    <property type="entry name" value="START-like_dom_sf"/>
</dbReference>
<reference evidence="1" key="1">
    <citation type="submission" date="2019-09" db="EMBL/GenBank/DDBJ databases">
        <title>Characterisation of the sponge microbiome using genome-centric metagenomics.</title>
        <authorList>
            <person name="Engelberts J.P."/>
            <person name="Robbins S.J."/>
            <person name="De Goeij J.M."/>
            <person name="Aranda M."/>
            <person name="Bell S.C."/>
            <person name="Webster N.S."/>
        </authorList>
    </citation>
    <scope>NUCLEOTIDE SEQUENCE</scope>
    <source>
        <strain evidence="1">SB0662_bin_9</strain>
    </source>
</reference>
<dbReference type="AlphaFoldDB" id="A0A6B1DT41"/>
<proteinExistence type="predicted"/>
<dbReference type="EMBL" id="VXPY01000061">
    <property type="protein sequence ID" value="MYD90411.1"/>
    <property type="molecule type" value="Genomic_DNA"/>
</dbReference>
<protein>
    <submittedName>
        <fullName evidence="1">SRPBCC family protein</fullName>
    </submittedName>
</protein>
<sequence length="159" mass="18671">MSRTFQLTSRQWLPRAPEEVFAYFSDAFNLENLTPPWLQFRVLTPAPIAMRTGTEIDYRLRLRGLPLQWRSRISDWTPPFRFVDDQITGPYRRWHHVHMFEAQECGTSVIDVVEYASIGGRLAQSLFLRRDLRGIFTYRQQRLADLFGADPDNPPQLSV</sequence>
<gene>
    <name evidence="1" type="ORF">F4Y08_08785</name>
</gene>
<name>A0A6B1DT41_9CHLR</name>
<dbReference type="SUPFAM" id="SSF55961">
    <property type="entry name" value="Bet v1-like"/>
    <property type="match status" value="1"/>
</dbReference>
<evidence type="ECO:0000313" key="1">
    <source>
        <dbReference type="EMBL" id="MYD90411.1"/>
    </source>
</evidence>
<dbReference type="Gene3D" id="3.30.530.20">
    <property type="match status" value="1"/>
</dbReference>
<accession>A0A6B1DT41</accession>
<dbReference type="CDD" id="cd07820">
    <property type="entry name" value="SRPBCC_3"/>
    <property type="match status" value="1"/>
</dbReference>
<organism evidence="1">
    <name type="scientific">Caldilineaceae bacterium SB0662_bin_9</name>
    <dbReference type="NCBI Taxonomy" id="2605258"/>
    <lineage>
        <taxon>Bacteria</taxon>
        <taxon>Bacillati</taxon>
        <taxon>Chloroflexota</taxon>
        <taxon>Caldilineae</taxon>
        <taxon>Caldilineales</taxon>
        <taxon>Caldilineaceae</taxon>
    </lineage>
</organism>